<keyword evidence="6" id="KW-1003">Cell membrane</keyword>
<dbReference type="Pfam" id="PF01925">
    <property type="entry name" value="TauE"/>
    <property type="match status" value="1"/>
</dbReference>
<dbReference type="RefSeq" id="WP_169265455.1">
    <property type="nucleotide sequence ID" value="NZ_CAWOXK010000001.1"/>
</dbReference>
<feature type="transmembrane region" description="Helical" evidence="6">
    <location>
        <begin position="72"/>
        <end position="94"/>
    </location>
</feature>
<dbReference type="EMBL" id="CP030118">
    <property type="protein sequence ID" value="QDL06667.1"/>
    <property type="molecule type" value="Genomic_DNA"/>
</dbReference>
<keyword evidence="3 6" id="KW-0812">Transmembrane</keyword>
<dbReference type="KEGG" id="bsen:DP114_00955"/>
<feature type="transmembrane region" description="Helical" evidence="6">
    <location>
        <begin position="7"/>
        <end position="40"/>
    </location>
</feature>
<evidence type="ECO:0000256" key="1">
    <source>
        <dbReference type="ARBA" id="ARBA00004141"/>
    </source>
</evidence>
<evidence type="ECO:0000256" key="2">
    <source>
        <dbReference type="ARBA" id="ARBA00009142"/>
    </source>
</evidence>
<gene>
    <name evidence="7" type="ORF">DP114_00955</name>
</gene>
<dbReference type="PANTHER" id="PTHR43701:SF2">
    <property type="entry name" value="MEMBRANE TRANSPORTER PROTEIN YJNA-RELATED"/>
    <property type="match status" value="1"/>
</dbReference>
<evidence type="ECO:0000256" key="3">
    <source>
        <dbReference type="ARBA" id="ARBA00022692"/>
    </source>
</evidence>
<dbReference type="Proteomes" id="UP000503129">
    <property type="component" value="Chromosome"/>
</dbReference>
<dbReference type="AlphaFoldDB" id="A0A856MCB9"/>
<evidence type="ECO:0000313" key="8">
    <source>
        <dbReference type="Proteomes" id="UP000503129"/>
    </source>
</evidence>
<keyword evidence="8" id="KW-1185">Reference proteome</keyword>
<protein>
    <recommendedName>
        <fullName evidence="6">Probable membrane transporter protein</fullName>
    </recommendedName>
</protein>
<name>A0A856MCB9_9CYAN</name>
<proteinExistence type="inferred from homology"/>
<evidence type="ECO:0000256" key="5">
    <source>
        <dbReference type="ARBA" id="ARBA00023136"/>
    </source>
</evidence>
<evidence type="ECO:0000313" key="7">
    <source>
        <dbReference type="EMBL" id="QDL06667.1"/>
    </source>
</evidence>
<dbReference type="InterPro" id="IPR002781">
    <property type="entry name" value="TM_pro_TauE-like"/>
</dbReference>
<dbReference type="GO" id="GO:0005886">
    <property type="term" value="C:plasma membrane"/>
    <property type="evidence" value="ECO:0007669"/>
    <property type="project" value="UniProtKB-SubCell"/>
</dbReference>
<keyword evidence="5 6" id="KW-0472">Membrane</keyword>
<reference evidence="7 8" key="1">
    <citation type="submission" date="2018-06" db="EMBL/GenBank/DDBJ databases">
        <title>Comparative genomics of Brasilonema spp. strains.</title>
        <authorList>
            <person name="Alvarenga D.O."/>
            <person name="Fiore M.F."/>
            <person name="Varani A.M."/>
        </authorList>
    </citation>
    <scope>NUCLEOTIDE SEQUENCE [LARGE SCALE GENOMIC DNA]</scope>
    <source>
        <strain evidence="7 8">CENA114</strain>
    </source>
</reference>
<keyword evidence="4 6" id="KW-1133">Transmembrane helix</keyword>
<dbReference type="InterPro" id="IPR051598">
    <property type="entry name" value="TSUP/Inactive_protease-like"/>
</dbReference>
<comment type="subcellular location">
    <subcellularLocation>
        <location evidence="6">Cell membrane</location>
        <topology evidence="6">Multi-pass membrane protein</topology>
    </subcellularLocation>
    <subcellularLocation>
        <location evidence="1">Membrane</location>
        <topology evidence="1">Multi-pass membrane protein</topology>
    </subcellularLocation>
</comment>
<feature type="transmembrane region" description="Helical" evidence="6">
    <location>
        <begin position="46"/>
        <end position="65"/>
    </location>
</feature>
<sequence>MTNIWLCLILGLVAGTMSGMTGIGGGIIVLPALILFLGFSQHQAQGTTLALLVLPIDLLAAWTYYQQGYVDLKVAGLLCLGFIFGGWFGAQIGTSLPNGVLTKIFAFLLIISAVRVLFMTSADSV</sequence>
<comment type="similarity">
    <text evidence="2 6">Belongs to the 4-toluene sulfonate uptake permease (TSUP) (TC 2.A.102) family.</text>
</comment>
<dbReference type="PANTHER" id="PTHR43701">
    <property type="entry name" value="MEMBRANE TRANSPORTER PROTEIN MJ0441-RELATED"/>
    <property type="match status" value="1"/>
</dbReference>
<evidence type="ECO:0000256" key="4">
    <source>
        <dbReference type="ARBA" id="ARBA00022989"/>
    </source>
</evidence>
<evidence type="ECO:0000256" key="6">
    <source>
        <dbReference type="RuleBase" id="RU363041"/>
    </source>
</evidence>
<organism evidence="7 8">
    <name type="scientific">Brasilonema sennae CENA114</name>
    <dbReference type="NCBI Taxonomy" id="415709"/>
    <lineage>
        <taxon>Bacteria</taxon>
        <taxon>Bacillati</taxon>
        <taxon>Cyanobacteriota</taxon>
        <taxon>Cyanophyceae</taxon>
        <taxon>Nostocales</taxon>
        <taxon>Scytonemataceae</taxon>
        <taxon>Brasilonema</taxon>
        <taxon>Bromeliae group (in: Brasilonema)</taxon>
    </lineage>
</organism>
<accession>A0A856MCB9</accession>
<feature type="transmembrane region" description="Helical" evidence="6">
    <location>
        <begin position="100"/>
        <end position="118"/>
    </location>
</feature>